<evidence type="ECO:0000256" key="3">
    <source>
        <dbReference type="ARBA" id="ARBA00022723"/>
    </source>
</evidence>
<evidence type="ECO:0000256" key="6">
    <source>
        <dbReference type="SAM" id="SignalP"/>
    </source>
</evidence>
<evidence type="ECO:0000313" key="9">
    <source>
        <dbReference type="Proteomes" id="UP000025061"/>
    </source>
</evidence>
<dbReference type="Proteomes" id="UP000025061">
    <property type="component" value="Unassembled WGS sequence"/>
</dbReference>
<gene>
    <name evidence="8" type="ORF">HHI_00930</name>
</gene>
<evidence type="ECO:0000256" key="1">
    <source>
        <dbReference type="ARBA" id="ARBA00006247"/>
    </source>
</evidence>
<dbReference type="Pfam" id="PF07687">
    <property type="entry name" value="M20_dimer"/>
    <property type="match status" value="1"/>
</dbReference>
<comment type="caution">
    <text evidence="8">The sequence shown here is derived from an EMBL/GenBank/DDBJ whole genome shotgun (WGS) entry which is preliminary data.</text>
</comment>
<dbReference type="NCBIfam" id="NF006596">
    <property type="entry name" value="PRK09133.1"/>
    <property type="match status" value="1"/>
</dbReference>
<dbReference type="PANTHER" id="PTHR45962:SF1">
    <property type="entry name" value="N-FATTY-ACYL-AMINO ACID SYNTHASE_HYDROLASE PM20D1"/>
    <property type="match status" value="1"/>
</dbReference>
<dbReference type="GO" id="GO:0006508">
    <property type="term" value="P:proteolysis"/>
    <property type="evidence" value="ECO:0007669"/>
    <property type="project" value="UniProtKB-KW"/>
</dbReference>
<dbReference type="InterPro" id="IPR002933">
    <property type="entry name" value="Peptidase_M20"/>
</dbReference>
<dbReference type="Pfam" id="PF01546">
    <property type="entry name" value="Peptidase_M20"/>
    <property type="match status" value="1"/>
</dbReference>
<dbReference type="Gene3D" id="3.30.70.360">
    <property type="match status" value="1"/>
</dbReference>
<keyword evidence="5" id="KW-0862">Zinc</keyword>
<dbReference type="GO" id="GO:0046872">
    <property type="term" value="F:metal ion binding"/>
    <property type="evidence" value="ECO:0007669"/>
    <property type="project" value="UniProtKB-KW"/>
</dbReference>
<dbReference type="Gene3D" id="1.10.150.900">
    <property type="match status" value="1"/>
</dbReference>
<reference evidence="8 9" key="1">
    <citation type="submission" date="2013-04" db="EMBL/GenBank/DDBJ databases">
        <title>Hyphomonas hirschiana VP5 Genome Sequencing.</title>
        <authorList>
            <person name="Lai Q."/>
            <person name="Shao Z."/>
        </authorList>
    </citation>
    <scope>NUCLEOTIDE SEQUENCE [LARGE SCALE GENOMIC DNA]</scope>
    <source>
        <strain evidence="8 9">VP5</strain>
    </source>
</reference>
<dbReference type="Gene3D" id="3.40.630.10">
    <property type="entry name" value="Zn peptidases"/>
    <property type="match status" value="1"/>
</dbReference>
<keyword evidence="2" id="KW-0645">Protease</keyword>
<feature type="chain" id="PRO_5001577863" description="Peptidase M20 dimerisation domain-containing protein" evidence="6">
    <location>
        <begin position="23"/>
        <end position="471"/>
    </location>
</feature>
<dbReference type="InterPro" id="IPR011650">
    <property type="entry name" value="Peptidase_M20_dimer"/>
</dbReference>
<evidence type="ECO:0000259" key="7">
    <source>
        <dbReference type="Pfam" id="PF07687"/>
    </source>
</evidence>
<protein>
    <recommendedName>
        <fullName evidence="7">Peptidase M20 dimerisation domain-containing protein</fullName>
    </recommendedName>
</protein>
<dbReference type="InterPro" id="IPR047177">
    <property type="entry name" value="Pept_M20A"/>
</dbReference>
<sequence length="471" mass="50278">MTFKPALLISAALLLSMPSAFAQERTAFEQKARSLYEEAVAVRTAKGQGKVPELVDYLVSELKAAGFTDADIEVTDYENDGELTQGLMVWYRAEGEAAEKPIVLLAHMDVVDALPDTWERYPFDLIEEDGYFFGRGTADNKYGVVSLVATFMRLKEEGFQSNRDLVIALSGDEETGMISTRAQAEYTAENIDPAYVLNADAGGLTLDMDGKALLYGVQGSEKTYATFELTISNPGGHSSAPRADNAIYELADVLQKIEAHKFPVMHSPLTLASFKSGGAQTPGPLGAAMLAFAENPEDEAAIATLRADPSTVGSTGTTCVATMLRAGHAENALPQRATATVNCRIFPGVGIDATEKTLKEVGGNENLKIKLISDLVESPESKLPDDVMAAVNTALAARGLEGLPVVPHMSSGGTDGMFYRNLGYDTLGIGGSGAKPNDTFAHGLNERLSVDAFYGGLDHWYIILKELAGGE</sequence>
<organism evidence="8 9">
    <name type="scientific">Hyphomonas hirschiana VP5</name>
    <dbReference type="NCBI Taxonomy" id="1280951"/>
    <lineage>
        <taxon>Bacteria</taxon>
        <taxon>Pseudomonadati</taxon>
        <taxon>Pseudomonadota</taxon>
        <taxon>Alphaproteobacteria</taxon>
        <taxon>Hyphomonadales</taxon>
        <taxon>Hyphomonadaceae</taxon>
        <taxon>Hyphomonas</taxon>
    </lineage>
</organism>
<dbReference type="SUPFAM" id="SSF53187">
    <property type="entry name" value="Zn-dependent exopeptidases"/>
    <property type="match status" value="1"/>
</dbReference>
<feature type="signal peptide" evidence="6">
    <location>
        <begin position="1"/>
        <end position="22"/>
    </location>
</feature>
<dbReference type="GO" id="GO:0008233">
    <property type="term" value="F:peptidase activity"/>
    <property type="evidence" value="ECO:0007669"/>
    <property type="project" value="UniProtKB-KW"/>
</dbReference>
<feature type="domain" description="Peptidase M20 dimerisation" evidence="7">
    <location>
        <begin position="221"/>
        <end position="362"/>
    </location>
</feature>
<dbReference type="PANTHER" id="PTHR45962">
    <property type="entry name" value="N-FATTY-ACYL-AMINO ACID SYNTHASE/HYDROLASE PM20D1"/>
    <property type="match status" value="1"/>
</dbReference>
<dbReference type="EMBL" id="ARYI01000001">
    <property type="protein sequence ID" value="KCZ96199.1"/>
    <property type="molecule type" value="Genomic_DNA"/>
</dbReference>
<dbReference type="RefSeq" id="WP_011645890.1">
    <property type="nucleotide sequence ID" value="NZ_ARYI01000001.1"/>
</dbReference>
<dbReference type="InterPro" id="IPR036264">
    <property type="entry name" value="Bact_exopeptidase_dim_dom"/>
</dbReference>
<keyword evidence="3" id="KW-0479">Metal-binding</keyword>
<dbReference type="PATRIC" id="fig|1280951.3.peg.186"/>
<evidence type="ECO:0000256" key="5">
    <source>
        <dbReference type="ARBA" id="ARBA00022833"/>
    </source>
</evidence>
<dbReference type="SUPFAM" id="SSF55031">
    <property type="entry name" value="Bacterial exopeptidase dimerisation domain"/>
    <property type="match status" value="1"/>
</dbReference>
<comment type="similarity">
    <text evidence="1">Belongs to the peptidase M20A family.</text>
</comment>
<evidence type="ECO:0000256" key="2">
    <source>
        <dbReference type="ARBA" id="ARBA00022670"/>
    </source>
</evidence>
<evidence type="ECO:0000256" key="4">
    <source>
        <dbReference type="ARBA" id="ARBA00022801"/>
    </source>
</evidence>
<keyword evidence="6" id="KW-0732">Signal</keyword>
<accession>A0A059G0L3</accession>
<keyword evidence="9" id="KW-1185">Reference proteome</keyword>
<name>A0A059G0L3_9PROT</name>
<keyword evidence="4" id="KW-0378">Hydrolase</keyword>
<proteinExistence type="inferred from homology"/>
<dbReference type="AlphaFoldDB" id="A0A059G0L3"/>
<evidence type="ECO:0000313" key="8">
    <source>
        <dbReference type="EMBL" id="KCZ96199.1"/>
    </source>
</evidence>